<sequence length="250" mass="26259">MGGRYLSSILLLKGRNHSQEERGSDDCGEISEYNRSRQTLLPDRLAVFSEPCSGFPSSEKSSPLAWGAPGLFIGAGGDAVPNTEEEERRRPPSPSPAATRSRVRSGLPSPFLLRSGQGGWPSPLLSLNSNSSSKQQQQQRREGGGPRRRRRRRVGPAAARERTHGSGGQGTLPPADVFLLSSAAKTGGPEAPLSSSSANRRRPKQGEKAGSGPKGSTGGSRGRGPAVVAQGDRAQAGESPSQGPPFPLFC</sequence>
<name>A0A843VC54_COLES</name>
<evidence type="ECO:0000313" key="2">
    <source>
        <dbReference type="EMBL" id="MQL94081.1"/>
    </source>
</evidence>
<evidence type="ECO:0000256" key="1">
    <source>
        <dbReference type="SAM" id="MobiDB-lite"/>
    </source>
</evidence>
<evidence type="ECO:0000313" key="3">
    <source>
        <dbReference type="Proteomes" id="UP000652761"/>
    </source>
</evidence>
<feature type="region of interest" description="Disordered" evidence="1">
    <location>
        <begin position="51"/>
        <end position="250"/>
    </location>
</feature>
<proteinExistence type="predicted"/>
<dbReference type="Proteomes" id="UP000652761">
    <property type="component" value="Unassembled WGS sequence"/>
</dbReference>
<accession>A0A843VC54</accession>
<comment type="caution">
    <text evidence="2">The sequence shown here is derived from an EMBL/GenBank/DDBJ whole genome shotgun (WGS) entry which is preliminary data.</text>
</comment>
<feature type="compositionally biased region" description="Low complexity" evidence="1">
    <location>
        <begin position="121"/>
        <end position="138"/>
    </location>
</feature>
<reference evidence="2" key="1">
    <citation type="submission" date="2017-07" db="EMBL/GenBank/DDBJ databases">
        <title>Taro Niue Genome Assembly and Annotation.</title>
        <authorList>
            <person name="Atibalentja N."/>
            <person name="Keating K."/>
            <person name="Fields C.J."/>
        </authorList>
    </citation>
    <scope>NUCLEOTIDE SEQUENCE</scope>
    <source>
        <strain evidence="2">Niue_2</strain>
        <tissue evidence="2">Leaf</tissue>
    </source>
</reference>
<gene>
    <name evidence="2" type="ORF">Taro_026730</name>
</gene>
<dbReference type="AlphaFoldDB" id="A0A843VC54"/>
<keyword evidence="3" id="KW-1185">Reference proteome</keyword>
<organism evidence="2 3">
    <name type="scientific">Colocasia esculenta</name>
    <name type="common">Wild taro</name>
    <name type="synonym">Arum esculentum</name>
    <dbReference type="NCBI Taxonomy" id="4460"/>
    <lineage>
        <taxon>Eukaryota</taxon>
        <taxon>Viridiplantae</taxon>
        <taxon>Streptophyta</taxon>
        <taxon>Embryophyta</taxon>
        <taxon>Tracheophyta</taxon>
        <taxon>Spermatophyta</taxon>
        <taxon>Magnoliopsida</taxon>
        <taxon>Liliopsida</taxon>
        <taxon>Araceae</taxon>
        <taxon>Aroideae</taxon>
        <taxon>Colocasieae</taxon>
        <taxon>Colocasia</taxon>
    </lineage>
</organism>
<dbReference type="EMBL" id="NMUH01001628">
    <property type="protein sequence ID" value="MQL94081.1"/>
    <property type="molecule type" value="Genomic_DNA"/>
</dbReference>
<protein>
    <submittedName>
        <fullName evidence="2">Uncharacterized protein</fullName>
    </submittedName>
</protein>
<feature type="compositionally biased region" description="Gly residues" evidence="1">
    <location>
        <begin position="212"/>
        <end position="222"/>
    </location>
</feature>